<sequence length="199" mass="22495">MASNNGLRNLGLKLRKAQKPEVSRLNHKRNKTQRSVIHFILYALSILGLGLTVLEIKIYQQTLISATIPILIYIFTTLTATLFTRQLLKKHFDTGSIFLQLCYNLMTWGGIAVYIFMSLNYYLASDNSLLIRTEVLKNGNLAKGRYGCGEPYVEVYINGVNKQIMFPCGFNTKGYTSAKLTIKKGLFGFNIITNPILEK</sequence>
<dbReference type="STRING" id="645990.SAMN00120144_3324"/>
<evidence type="ECO:0000313" key="3">
    <source>
        <dbReference type="Proteomes" id="UP000192266"/>
    </source>
</evidence>
<dbReference type="RefSeq" id="WP_084444817.1">
    <property type="nucleotide sequence ID" value="NZ_FWWW01000061.1"/>
</dbReference>
<dbReference type="EMBL" id="FWWW01000061">
    <property type="protein sequence ID" value="SMB92937.1"/>
    <property type="molecule type" value="Genomic_DNA"/>
</dbReference>
<keyword evidence="3" id="KW-1185">Reference proteome</keyword>
<reference evidence="2 3" key="1">
    <citation type="submission" date="2017-04" db="EMBL/GenBank/DDBJ databases">
        <authorList>
            <person name="Afonso C.L."/>
            <person name="Miller P.J."/>
            <person name="Scott M.A."/>
            <person name="Spackman E."/>
            <person name="Goraichik I."/>
            <person name="Dimitrov K.M."/>
            <person name="Suarez D.L."/>
            <person name="Swayne D.E."/>
        </authorList>
    </citation>
    <scope>NUCLEOTIDE SEQUENCE [LARGE SCALE GENOMIC DNA]</scope>
    <source>
        <strain evidence="2 3">DSM 11622</strain>
    </source>
</reference>
<protein>
    <submittedName>
        <fullName evidence="2">Uncharacterized protein</fullName>
    </submittedName>
</protein>
<name>A0A1W1VHV1_9BACT</name>
<keyword evidence="1" id="KW-0472">Membrane</keyword>
<keyword evidence="1" id="KW-1133">Transmembrane helix</keyword>
<keyword evidence="1" id="KW-0812">Transmembrane</keyword>
<feature type="transmembrane region" description="Helical" evidence="1">
    <location>
        <begin position="105"/>
        <end position="123"/>
    </location>
</feature>
<dbReference type="Proteomes" id="UP000192266">
    <property type="component" value="Unassembled WGS sequence"/>
</dbReference>
<proteinExistence type="predicted"/>
<evidence type="ECO:0000313" key="2">
    <source>
        <dbReference type="EMBL" id="SMB92937.1"/>
    </source>
</evidence>
<organism evidence="2 3">
    <name type="scientific">Hymenobacter roseosalivarius DSM 11622</name>
    <dbReference type="NCBI Taxonomy" id="645990"/>
    <lineage>
        <taxon>Bacteria</taxon>
        <taxon>Pseudomonadati</taxon>
        <taxon>Bacteroidota</taxon>
        <taxon>Cytophagia</taxon>
        <taxon>Cytophagales</taxon>
        <taxon>Hymenobacteraceae</taxon>
        <taxon>Hymenobacter</taxon>
    </lineage>
</organism>
<accession>A0A1W1VHV1</accession>
<evidence type="ECO:0000256" key="1">
    <source>
        <dbReference type="SAM" id="Phobius"/>
    </source>
</evidence>
<dbReference type="AlphaFoldDB" id="A0A1W1VHV1"/>
<feature type="transmembrane region" description="Helical" evidence="1">
    <location>
        <begin position="36"/>
        <end position="56"/>
    </location>
</feature>
<feature type="transmembrane region" description="Helical" evidence="1">
    <location>
        <begin position="62"/>
        <end position="84"/>
    </location>
</feature>
<gene>
    <name evidence="2" type="ORF">SAMN00120144_3324</name>
</gene>
<dbReference type="OrthoDB" id="798330at2"/>